<keyword evidence="1" id="KW-0472">Membrane</keyword>
<reference evidence="2 3" key="1">
    <citation type="journal article" date="2023" name="Plants (Basel)">
        <title>Bridging the Gap: Combining Genomics and Transcriptomics Approaches to Understand Stylosanthes scabra, an Orphan Legume from the Brazilian Caatinga.</title>
        <authorList>
            <person name="Ferreira-Neto J.R.C."/>
            <person name="da Silva M.D."/>
            <person name="Binneck E."/>
            <person name="de Melo N.F."/>
            <person name="da Silva R.H."/>
            <person name="de Melo A.L.T.M."/>
            <person name="Pandolfi V."/>
            <person name="Bustamante F.O."/>
            <person name="Brasileiro-Vidal A.C."/>
            <person name="Benko-Iseppon A.M."/>
        </authorList>
    </citation>
    <scope>NUCLEOTIDE SEQUENCE [LARGE SCALE GENOMIC DNA]</scope>
    <source>
        <tissue evidence="2">Leaves</tissue>
    </source>
</reference>
<evidence type="ECO:0000313" key="2">
    <source>
        <dbReference type="EMBL" id="MED6112595.1"/>
    </source>
</evidence>
<proteinExistence type="predicted"/>
<evidence type="ECO:0000313" key="3">
    <source>
        <dbReference type="Proteomes" id="UP001341840"/>
    </source>
</evidence>
<keyword evidence="1" id="KW-1133">Transmembrane helix</keyword>
<dbReference type="Proteomes" id="UP001341840">
    <property type="component" value="Unassembled WGS sequence"/>
</dbReference>
<accession>A0ABU6QLR1</accession>
<keyword evidence="3" id="KW-1185">Reference proteome</keyword>
<sequence length="325" mass="37772">MEALRSQTCRADFPNSCKALIISTLFLIGIMQIQSLTSRMFQRLQLYSSTCKRIQPSRWSKQAERYRSNFIQAPKPNSHEFWLENEQQVGADDVSDDFSNKGRFGILHEKNLLWKIPTKEMKRWVIKWRYLTHLSNITQAIMSHILTRNKSHILRDIEEIKRTALKSEKAIEEDNSQKQSTPLIVEEILIPKSVKEECRQNIKMEDLLDNDFVCAEIEVCLKGDKVHETNIFNGDKNIPDEVKNVSDIGHLEKNDDCEVENNVVVEVEELKSMKPSKFSVDLNENFDSSMVCVNSVVSRVGKNEERKLEEQEKRNLEQFCQSPHA</sequence>
<dbReference type="EMBL" id="JASCZI010000595">
    <property type="protein sequence ID" value="MED6112595.1"/>
    <property type="molecule type" value="Genomic_DNA"/>
</dbReference>
<comment type="caution">
    <text evidence="2">The sequence shown here is derived from an EMBL/GenBank/DDBJ whole genome shotgun (WGS) entry which is preliminary data.</text>
</comment>
<evidence type="ECO:0000256" key="1">
    <source>
        <dbReference type="SAM" id="Phobius"/>
    </source>
</evidence>
<gene>
    <name evidence="2" type="ORF">PIB30_063063</name>
</gene>
<keyword evidence="1" id="KW-0812">Transmembrane</keyword>
<feature type="transmembrane region" description="Helical" evidence="1">
    <location>
        <begin position="20"/>
        <end position="37"/>
    </location>
</feature>
<organism evidence="2 3">
    <name type="scientific">Stylosanthes scabra</name>
    <dbReference type="NCBI Taxonomy" id="79078"/>
    <lineage>
        <taxon>Eukaryota</taxon>
        <taxon>Viridiplantae</taxon>
        <taxon>Streptophyta</taxon>
        <taxon>Embryophyta</taxon>
        <taxon>Tracheophyta</taxon>
        <taxon>Spermatophyta</taxon>
        <taxon>Magnoliopsida</taxon>
        <taxon>eudicotyledons</taxon>
        <taxon>Gunneridae</taxon>
        <taxon>Pentapetalae</taxon>
        <taxon>rosids</taxon>
        <taxon>fabids</taxon>
        <taxon>Fabales</taxon>
        <taxon>Fabaceae</taxon>
        <taxon>Papilionoideae</taxon>
        <taxon>50 kb inversion clade</taxon>
        <taxon>dalbergioids sensu lato</taxon>
        <taxon>Dalbergieae</taxon>
        <taxon>Pterocarpus clade</taxon>
        <taxon>Stylosanthes</taxon>
    </lineage>
</organism>
<protein>
    <submittedName>
        <fullName evidence="2">Uncharacterized protein</fullName>
    </submittedName>
</protein>
<name>A0ABU6QLR1_9FABA</name>